<comment type="caution">
    <text evidence="2">The sequence shown here is derived from an EMBL/GenBank/DDBJ whole genome shotgun (WGS) entry which is preliminary data.</text>
</comment>
<dbReference type="InterPro" id="IPR036249">
    <property type="entry name" value="Thioredoxin-like_sf"/>
</dbReference>
<reference evidence="2 3" key="1">
    <citation type="submission" date="2020-10" db="EMBL/GenBank/DDBJ databases">
        <title>The Coptis chinensis genome and diversification of protoberbering-type alkaloids.</title>
        <authorList>
            <person name="Wang B."/>
            <person name="Shu S."/>
            <person name="Song C."/>
            <person name="Liu Y."/>
        </authorList>
    </citation>
    <scope>NUCLEOTIDE SEQUENCE [LARGE SCALE GENOMIC DNA]</scope>
    <source>
        <strain evidence="2">HL-2020</strain>
        <tissue evidence="2">Leaf</tissue>
    </source>
</reference>
<evidence type="ECO:0000313" key="2">
    <source>
        <dbReference type="EMBL" id="KAF9623556.1"/>
    </source>
</evidence>
<keyword evidence="3" id="KW-1185">Reference proteome</keyword>
<dbReference type="OrthoDB" id="423313at2759"/>
<sequence>YFSPQGNLIGGSTRIDGHGALSHFSPALTEVPYEENDQESKTIPANMEFNSSSTFKPPLKSNLVDPRRSGFNIDSQKEKRLHVRDASGSTFVDQKGNTSIEKVTYTWEMLLEKFPKKCPPGGENSVVLYTSLEVMGDTNRVRSTFQNIRINYSMRDISNLAYEEELTELMGKVELPALFVQGRYIGGTNEVQKLNKEGKLKILFGGIPKY</sequence>
<feature type="domain" description="Glutaredoxin" evidence="1">
    <location>
        <begin position="126"/>
        <end position="185"/>
    </location>
</feature>
<dbReference type="SUPFAM" id="SSF52833">
    <property type="entry name" value="Thioredoxin-like"/>
    <property type="match status" value="1"/>
</dbReference>
<dbReference type="Pfam" id="PF00462">
    <property type="entry name" value="Glutaredoxin"/>
    <property type="match status" value="1"/>
</dbReference>
<name>A0A835ITW1_9MAGN</name>
<dbReference type="Proteomes" id="UP000631114">
    <property type="component" value="Unassembled WGS sequence"/>
</dbReference>
<organism evidence="2 3">
    <name type="scientific">Coptis chinensis</name>
    <dbReference type="NCBI Taxonomy" id="261450"/>
    <lineage>
        <taxon>Eukaryota</taxon>
        <taxon>Viridiplantae</taxon>
        <taxon>Streptophyta</taxon>
        <taxon>Embryophyta</taxon>
        <taxon>Tracheophyta</taxon>
        <taxon>Spermatophyta</taxon>
        <taxon>Magnoliopsida</taxon>
        <taxon>Ranunculales</taxon>
        <taxon>Ranunculaceae</taxon>
        <taxon>Coptidoideae</taxon>
        <taxon>Coptis</taxon>
    </lineage>
</organism>
<proteinExistence type="predicted"/>
<evidence type="ECO:0000259" key="1">
    <source>
        <dbReference type="Pfam" id="PF00462"/>
    </source>
</evidence>
<feature type="non-terminal residue" evidence="2">
    <location>
        <position position="1"/>
    </location>
</feature>
<dbReference type="PROSITE" id="PS51354">
    <property type="entry name" value="GLUTAREDOXIN_2"/>
    <property type="match status" value="1"/>
</dbReference>
<dbReference type="PANTHER" id="PTHR45669:SF22">
    <property type="entry name" value="GLUTAREDOXIN DOMAIN-CONTAINING CYSTEINE-RICH PROTEIN CG12206-RELATED"/>
    <property type="match status" value="1"/>
</dbReference>
<dbReference type="EMBL" id="JADFTS010000001">
    <property type="protein sequence ID" value="KAF9623556.1"/>
    <property type="molecule type" value="Genomic_DNA"/>
</dbReference>
<dbReference type="Gene3D" id="3.40.30.10">
    <property type="entry name" value="Glutaredoxin"/>
    <property type="match status" value="1"/>
</dbReference>
<dbReference type="PANTHER" id="PTHR45669">
    <property type="entry name" value="GLUTAREDOXIN DOMAIN-CONTAINING CYSTEINE-RICH PROTEIN CG12206-RELATED"/>
    <property type="match status" value="1"/>
</dbReference>
<protein>
    <recommendedName>
        <fullName evidence="1">Glutaredoxin domain-containing protein</fullName>
    </recommendedName>
</protein>
<accession>A0A835ITW1</accession>
<dbReference type="InterPro" id="IPR002109">
    <property type="entry name" value="Glutaredoxin"/>
</dbReference>
<gene>
    <name evidence="2" type="ORF">IFM89_003346</name>
</gene>
<evidence type="ECO:0000313" key="3">
    <source>
        <dbReference type="Proteomes" id="UP000631114"/>
    </source>
</evidence>
<dbReference type="AlphaFoldDB" id="A0A835ITW1"/>